<proteinExistence type="predicted"/>
<dbReference type="AlphaFoldDB" id="A0AAW2VW68"/>
<accession>A0AAW2VW68</accession>
<evidence type="ECO:0000256" key="1">
    <source>
        <dbReference type="SAM" id="MobiDB-lite"/>
    </source>
</evidence>
<reference evidence="2" key="2">
    <citation type="journal article" date="2024" name="Plant">
        <title>Genomic evolution and insights into agronomic trait innovations of Sesamum species.</title>
        <authorList>
            <person name="Miao H."/>
            <person name="Wang L."/>
            <person name="Qu L."/>
            <person name="Liu H."/>
            <person name="Sun Y."/>
            <person name="Le M."/>
            <person name="Wang Q."/>
            <person name="Wei S."/>
            <person name="Zheng Y."/>
            <person name="Lin W."/>
            <person name="Duan Y."/>
            <person name="Cao H."/>
            <person name="Xiong S."/>
            <person name="Wang X."/>
            <person name="Wei L."/>
            <person name="Li C."/>
            <person name="Ma Q."/>
            <person name="Ju M."/>
            <person name="Zhao R."/>
            <person name="Li G."/>
            <person name="Mu C."/>
            <person name="Tian Q."/>
            <person name="Mei H."/>
            <person name="Zhang T."/>
            <person name="Gao T."/>
            <person name="Zhang H."/>
        </authorList>
    </citation>
    <scope>NUCLEOTIDE SEQUENCE</scope>
    <source>
        <strain evidence="2">KEN1</strain>
    </source>
</reference>
<name>A0AAW2VW68_9LAMI</name>
<evidence type="ECO:0000313" key="2">
    <source>
        <dbReference type="EMBL" id="KAL0433169.1"/>
    </source>
</evidence>
<dbReference type="EMBL" id="JACGWN010000009">
    <property type="protein sequence ID" value="KAL0433169.1"/>
    <property type="molecule type" value="Genomic_DNA"/>
</dbReference>
<protein>
    <submittedName>
        <fullName evidence="2">Uncharacterized protein</fullName>
    </submittedName>
</protein>
<comment type="caution">
    <text evidence="2">The sequence shown here is derived from an EMBL/GenBank/DDBJ whole genome shotgun (WGS) entry which is preliminary data.</text>
</comment>
<organism evidence="2">
    <name type="scientific">Sesamum latifolium</name>
    <dbReference type="NCBI Taxonomy" id="2727402"/>
    <lineage>
        <taxon>Eukaryota</taxon>
        <taxon>Viridiplantae</taxon>
        <taxon>Streptophyta</taxon>
        <taxon>Embryophyta</taxon>
        <taxon>Tracheophyta</taxon>
        <taxon>Spermatophyta</taxon>
        <taxon>Magnoliopsida</taxon>
        <taxon>eudicotyledons</taxon>
        <taxon>Gunneridae</taxon>
        <taxon>Pentapetalae</taxon>
        <taxon>asterids</taxon>
        <taxon>lamiids</taxon>
        <taxon>Lamiales</taxon>
        <taxon>Pedaliaceae</taxon>
        <taxon>Sesamum</taxon>
    </lineage>
</organism>
<sequence>MQSEVAVPEPADSTLAVPRSEAVRGPANRSLAQAGGVPPQWLARLEFSQKDCGCSAPGDGSTR</sequence>
<reference evidence="2" key="1">
    <citation type="submission" date="2020-06" db="EMBL/GenBank/DDBJ databases">
        <authorList>
            <person name="Li T."/>
            <person name="Hu X."/>
            <person name="Zhang T."/>
            <person name="Song X."/>
            <person name="Zhang H."/>
            <person name="Dai N."/>
            <person name="Sheng W."/>
            <person name="Hou X."/>
            <person name="Wei L."/>
        </authorList>
    </citation>
    <scope>NUCLEOTIDE SEQUENCE</scope>
    <source>
        <strain evidence="2">KEN1</strain>
        <tissue evidence="2">Leaf</tissue>
    </source>
</reference>
<feature type="region of interest" description="Disordered" evidence="1">
    <location>
        <begin position="1"/>
        <end position="35"/>
    </location>
</feature>
<gene>
    <name evidence="2" type="ORF">Slati_2651200</name>
</gene>